<name>A0A132NSN0_GIAIN</name>
<keyword evidence="1" id="KW-0812">Transmembrane</keyword>
<feature type="transmembrane region" description="Helical" evidence="1">
    <location>
        <begin position="76"/>
        <end position="102"/>
    </location>
</feature>
<proteinExistence type="predicted"/>
<protein>
    <submittedName>
        <fullName evidence="2">Uncharacterized protein</fullName>
    </submittedName>
</protein>
<feature type="transmembrane region" description="Helical" evidence="1">
    <location>
        <begin position="42"/>
        <end position="64"/>
    </location>
</feature>
<comment type="caution">
    <text evidence="2">The sequence shown here is derived from an EMBL/GenBank/DDBJ whole genome shotgun (WGS) entry which is preliminary data.</text>
</comment>
<keyword evidence="1" id="KW-1133">Transmembrane helix</keyword>
<keyword evidence="1" id="KW-0472">Membrane</keyword>
<evidence type="ECO:0000313" key="2">
    <source>
        <dbReference type="EMBL" id="KWX13113.1"/>
    </source>
</evidence>
<dbReference type="VEuPathDB" id="GiardiaDB:QR46_2894"/>
<accession>A0A132NSN0</accession>
<dbReference type="AlphaFoldDB" id="A0A132NSN0"/>
<feature type="transmembrane region" description="Helical" evidence="1">
    <location>
        <begin position="108"/>
        <end position="131"/>
    </location>
</feature>
<reference evidence="2 3" key="1">
    <citation type="journal article" date="2015" name="Mol. Biochem. Parasitol.">
        <title>Identification of polymorphic genes for use in assemblage B genotyping assays through comparative genomics of multiple assemblage B Giardia duodenalis isolates.</title>
        <authorList>
            <person name="Wielinga C."/>
            <person name="Thompson R.C."/>
            <person name="Monis P."/>
            <person name="Ryan U."/>
        </authorList>
    </citation>
    <scope>NUCLEOTIDE SEQUENCE [LARGE SCALE GENOMIC DNA]</scope>
    <source>
        <strain evidence="2 3">BAH15c1</strain>
    </source>
</reference>
<organism evidence="2 3">
    <name type="scientific">Giardia duodenalis assemblage B</name>
    <dbReference type="NCBI Taxonomy" id="1394984"/>
    <lineage>
        <taxon>Eukaryota</taxon>
        <taxon>Metamonada</taxon>
        <taxon>Diplomonadida</taxon>
        <taxon>Hexamitidae</taxon>
        <taxon>Giardiinae</taxon>
        <taxon>Giardia</taxon>
    </lineage>
</organism>
<evidence type="ECO:0000313" key="3">
    <source>
        <dbReference type="Proteomes" id="UP000070089"/>
    </source>
</evidence>
<dbReference type="Proteomes" id="UP000070089">
    <property type="component" value="Unassembled WGS sequence"/>
</dbReference>
<dbReference type="EMBL" id="JXTI01000083">
    <property type="protein sequence ID" value="KWX13113.1"/>
    <property type="molecule type" value="Genomic_DNA"/>
</dbReference>
<gene>
    <name evidence="2" type="ORF">QR46_2894</name>
</gene>
<evidence type="ECO:0000256" key="1">
    <source>
        <dbReference type="SAM" id="Phobius"/>
    </source>
</evidence>
<sequence>MAAVLSSILVATVADILSSICSLRVSREARTVESWFTTCDAVFIWPLTFCISFSFLSAPSLSFFLRSSLASSRKDVALACCWAISASLSAIPLVIFSISFLTVSSVSFVSFSSLPSFVFLLNILFFEIFIFKNN</sequence>